<proteinExistence type="predicted"/>
<protein>
    <submittedName>
        <fullName evidence="2">Uncharacterized protein</fullName>
    </submittedName>
</protein>
<feature type="region of interest" description="Disordered" evidence="1">
    <location>
        <begin position="129"/>
        <end position="193"/>
    </location>
</feature>
<dbReference type="Proteomes" id="UP001180020">
    <property type="component" value="Unassembled WGS sequence"/>
</dbReference>
<evidence type="ECO:0000313" key="3">
    <source>
        <dbReference type="Proteomes" id="UP001180020"/>
    </source>
</evidence>
<reference evidence="2" key="1">
    <citation type="journal article" date="2023" name="Nat. Commun.">
        <title>Diploid and tetraploid genomes of Acorus and the evolution of monocots.</title>
        <authorList>
            <person name="Ma L."/>
            <person name="Liu K.W."/>
            <person name="Li Z."/>
            <person name="Hsiao Y.Y."/>
            <person name="Qi Y."/>
            <person name="Fu T."/>
            <person name="Tang G.D."/>
            <person name="Zhang D."/>
            <person name="Sun W.H."/>
            <person name="Liu D.K."/>
            <person name="Li Y."/>
            <person name="Chen G.Z."/>
            <person name="Liu X.D."/>
            <person name="Liao X.Y."/>
            <person name="Jiang Y.T."/>
            <person name="Yu X."/>
            <person name="Hao Y."/>
            <person name="Huang J."/>
            <person name="Zhao X.W."/>
            <person name="Ke S."/>
            <person name="Chen Y.Y."/>
            <person name="Wu W.L."/>
            <person name="Hsu J.L."/>
            <person name="Lin Y.F."/>
            <person name="Huang M.D."/>
            <person name="Li C.Y."/>
            <person name="Huang L."/>
            <person name="Wang Z.W."/>
            <person name="Zhao X."/>
            <person name="Zhong W.Y."/>
            <person name="Peng D.H."/>
            <person name="Ahmad S."/>
            <person name="Lan S."/>
            <person name="Zhang J.S."/>
            <person name="Tsai W.C."/>
            <person name="Van de Peer Y."/>
            <person name="Liu Z.J."/>
        </authorList>
    </citation>
    <scope>NUCLEOTIDE SEQUENCE</scope>
    <source>
        <strain evidence="2">CP</strain>
    </source>
</reference>
<evidence type="ECO:0000256" key="1">
    <source>
        <dbReference type="SAM" id="MobiDB-lite"/>
    </source>
</evidence>
<feature type="compositionally biased region" description="Basic and acidic residues" evidence="1">
    <location>
        <begin position="167"/>
        <end position="188"/>
    </location>
</feature>
<keyword evidence="3" id="KW-1185">Reference proteome</keyword>
<organism evidence="2 3">
    <name type="scientific">Acorus calamus</name>
    <name type="common">Sweet flag</name>
    <dbReference type="NCBI Taxonomy" id="4465"/>
    <lineage>
        <taxon>Eukaryota</taxon>
        <taxon>Viridiplantae</taxon>
        <taxon>Streptophyta</taxon>
        <taxon>Embryophyta</taxon>
        <taxon>Tracheophyta</taxon>
        <taxon>Spermatophyta</taxon>
        <taxon>Magnoliopsida</taxon>
        <taxon>Liliopsida</taxon>
        <taxon>Acoraceae</taxon>
        <taxon>Acorus</taxon>
    </lineage>
</organism>
<dbReference type="AlphaFoldDB" id="A0AAV9CWX0"/>
<dbReference type="Pfam" id="PF05910">
    <property type="entry name" value="DUF868"/>
    <property type="match status" value="1"/>
</dbReference>
<feature type="region of interest" description="Disordered" evidence="1">
    <location>
        <begin position="1"/>
        <end position="26"/>
    </location>
</feature>
<accession>A0AAV9CWX0</accession>
<reference evidence="2" key="2">
    <citation type="submission" date="2023-06" db="EMBL/GenBank/DDBJ databases">
        <authorList>
            <person name="Ma L."/>
            <person name="Liu K.-W."/>
            <person name="Li Z."/>
            <person name="Hsiao Y.-Y."/>
            <person name="Qi Y."/>
            <person name="Fu T."/>
            <person name="Tang G."/>
            <person name="Zhang D."/>
            <person name="Sun W.-H."/>
            <person name="Liu D.-K."/>
            <person name="Li Y."/>
            <person name="Chen G.-Z."/>
            <person name="Liu X.-D."/>
            <person name="Liao X.-Y."/>
            <person name="Jiang Y.-T."/>
            <person name="Yu X."/>
            <person name="Hao Y."/>
            <person name="Huang J."/>
            <person name="Zhao X.-W."/>
            <person name="Ke S."/>
            <person name="Chen Y.-Y."/>
            <person name="Wu W.-L."/>
            <person name="Hsu J.-L."/>
            <person name="Lin Y.-F."/>
            <person name="Huang M.-D."/>
            <person name="Li C.-Y."/>
            <person name="Huang L."/>
            <person name="Wang Z.-W."/>
            <person name="Zhao X."/>
            <person name="Zhong W.-Y."/>
            <person name="Peng D.-H."/>
            <person name="Ahmad S."/>
            <person name="Lan S."/>
            <person name="Zhang J.-S."/>
            <person name="Tsai W.-C."/>
            <person name="Van De Peer Y."/>
            <person name="Liu Z.-J."/>
        </authorList>
    </citation>
    <scope>NUCLEOTIDE SEQUENCE</scope>
    <source>
        <strain evidence="2">CP</strain>
        <tissue evidence="2">Leaves</tissue>
    </source>
</reference>
<gene>
    <name evidence="2" type="ORF">QJS10_CPB17g00242</name>
</gene>
<comment type="caution">
    <text evidence="2">The sequence shown here is derived from an EMBL/GenBank/DDBJ whole genome shotgun (WGS) entry which is preliminary data.</text>
</comment>
<sequence length="291" mass="31181">MPYPPCFRGGAADPRPPSSSSTAANTTTSVYQTRLGLAALTWSRTVVGVLPSALTSASTTTATARASVLPVPAPSVALLEEAGVQEVRSGAEQAGRRWSFAWDLTRARFASGGTGSRLRLLHRRLDLRRDAPRRRRPDRGGLPQNESEEPRPEAAASGGDDPPAGARRREPVVHHPSGDRREKARKISIDLTTSTSGGDPRLCFAVDGKRVLQVKRLRWKFRGNEKIEVDGVRIQVSWDVHGWLFDGSATASAEEAQATAGGGGVRLPIREGGREEGEKNWGGILGRIAGA</sequence>
<evidence type="ECO:0000313" key="2">
    <source>
        <dbReference type="EMBL" id="KAK1292984.1"/>
    </source>
</evidence>
<dbReference type="PANTHER" id="PTHR31972">
    <property type="entry name" value="EXPRESSED PROTEIN"/>
    <property type="match status" value="1"/>
</dbReference>
<dbReference type="PANTHER" id="PTHR31972:SF3">
    <property type="entry name" value="OS09G0416600 PROTEIN"/>
    <property type="match status" value="1"/>
</dbReference>
<dbReference type="EMBL" id="JAUJYO010000017">
    <property type="protein sequence ID" value="KAK1292984.1"/>
    <property type="molecule type" value="Genomic_DNA"/>
</dbReference>
<feature type="compositionally biased region" description="Low complexity" evidence="1">
    <location>
        <begin position="153"/>
        <end position="165"/>
    </location>
</feature>
<name>A0AAV9CWX0_ACOCL</name>
<dbReference type="InterPro" id="IPR008586">
    <property type="entry name" value="DUF868_pln"/>
</dbReference>